<dbReference type="PANTHER" id="PTHR11902:SF1">
    <property type="entry name" value="ENOLASE"/>
    <property type="match status" value="1"/>
</dbReference>
<dbReference type="InterPro" id="IPR036849">
    <property type="entry name" value="Enolase-like_C_sf"/>
</dbReference>
<evidence type="ECO:0000313" key="13">
    <source>
        <dbReference type="Proteomes" id="UP000281962"/>
    </source>
</evidence>
<dbReference type="SFLD" id="SFLDG00178">
    <property type="entry name" value="enolase"/>
    <property type="match status" value="1"/>
</dbReference>
<dbReference type="GO" id="GO:0000287">
    <property type="term" value="F:magnesium ion binding"/>
    <property type="evidence" value="ECO:0007669"/>
    <property type="project" value="InterPro"/>
</dbReference>
<name>A0A497EVJ0_9CREN</name>
<keyword evidence="6 12" id="KW-0456">Lyase</keyword>
<dbReference type="HAMAP" id="MF_00318">
    <property type="entry name" value="Enolase"/>
    <property type="match status" value="1"/>
</dbReference>
<feature type="binding site" evidence="8">
    <location>
        <position position="160"/>
    </location>
    <ligand>
        <name>substrate</name>
    </ligand>
</feature>
<evidence type="ECO:0000256" key="1">
    <source>
        <dbReference type="ARBA" id="ARBA00005031"/>
    </source>
</evidence>
<gene>
    <name evidence="12" type="ORF">DRJ21_00490</name>
</gene>
<comment type="similarity">
    <text evidence="2">Belongs to the enolase family.</text>
</comment>
<proteinExistence type="inferred from homology"/>
<dbReference type="SMART" id="SM01192">
    <property type="entry name" value="Enolase_C"/>
    <property type="match status" value="1"/>
</dbReference>
<protein>
    <recommendedName>
        <fullName evidence="3">phosphopyruvate hydratase</fullName>
        <ecNumber evidence="3">4.2.1.11</ecNumber>
    </recommendedName>
</protein>
<keyword evidence="4 9" id="KW-0460">Magnesium</keyword>
<feature type="non-terminal residue" evidence="12">
    <location>
        <position position="419"/>
    </location>
</feature>
<feature type="binding site" evidence="8">
    <location>
        <begin position="359"/>
        <end position="362"/>
    </location>
    <ligand>
        <name>substrate</name>
    </ligand>
</feature>
<dbReference type="GO" id="GO:0000015">
    <property type="term" value="C:phosphopyruvate hydratase complex"/>
    <property type="evidence" value="ECO:0007669"/>
    <property type="project" value="InterPro"/>
</dbReference>
<dbReference type="SMART" id="SM01193">
    <property type="entry name" value="Enolase_N"/>
    <property type="match status" value="1"/>
</dbReference>
<evidence type="ECO:0000313" key="12">
    <source>
        <dbReference type="EMBL" id="RLE51255.1"/>
    </source>
</evidence>
<evidence type="ECO:0000256" key="3">
    <source>
        <dbReference type="ARBA" id="ARBA00012058"/>
    </source>
</evidence>
<comment type="pathway">
    <text evidence="1">Carbohydrate degradation; glycolysis; pyruvate from D-glyceraldehyde 3-phosphate: step 4/5.</text>
</comment>
<feature type="domain" description="Enolase C-terminal TIM barrel" evidence="10">
    <location>
        <begin position="134"/>
        <end position="419"/>
    </location>
</feature>
<dbReference type="PIRSF" id="PIRSF001400">
    <property type="entry name" value="Enolase"/>
    <property type="match status" value="1"/>
</dbReference>
<feature type="domain" description="Enolase N-terminal" evidence="11">
    <location>
        <begin position="8"/>
        <end position="129"/>
    </location>
</feature>
<dbReference type="PRINTS" id="PR00148">
    <property type="entry name" value="ENOLASE"/>
</dbReference>
<feature type="active site" description="Proton acceptor" evidence="7">
    <location>
        <position position="332"/>
    </location>
</feature>
<dbReference type="AlphaFoldDB" id="A0A497EVJ0"/>
<dbReference type="SUPFAM" id="SSF54826">
    <property type="entry name" value="Enolase N-terminal domain-like"/>
    <property type="match status" value="1"/>
</dbReference>
<dbReference type="PANTHER" id="PTHR11902">
    <property type="entry name" value="ENOLASE"/>
    <property type="match status" value="1"/>
</dbReference>
<keyword evidence="9" id="KW-0479">Metal-binding</keyword>
<dbReference type="Gene3D" id="3.30.390.10">
    <property type="entry name" value="Enolase-like, N-terminal domain"/>
    <property type="match status" value="1"/>
</dbReference>
<dbReference type="UniPathway" id="UPA00109">
    <property type="reaction ID" value="UER00187"/>
</dbReference>
<dbReference type="GO" id="GO:0004634">
    <property type="term" value="F:phosphopyruvate hydratase activity"/>
    <property type="evidence" value="ECO:0007669"/>
    <property type="project" value="UniProtKB-EC"/>
</dbReference>
<dbReference type="InterPro" id="IPR020809">
    <property type="entry name" value="Enolase_CS"/>
</dbReference>
<feature type="active site" description="Proton donor" evidence="7">
    <location>
        <position position="200"/>
    </location>
</feature>
<feature type="binding site" evidence="8">
    <location>
        <position position="150"/>
    </location>
    <ligand>
        <name>substrate</name>
    </ligand>
</feature>
<evidence type="ECO:0000256" key="5">
    <source>
        <dbReference type="ARBA" id="ARBA00023152"/>
    </source>
</evidence>
<dbReference type="InterPro" id="IPR000941">
    <property type="entry name" value="Enolase"/>
</dbReference>
<evidence type="ECO:0000256" key="4">
    <source>
        <dbReference type="ARBA" id="ARBA00022842"/>
    </source>
</evidence>
<dbReference type="Gene3D" id="3.20.20.120">
    <property type="entry name" value="Enolase-like C-terminal domain"/>
    <property type="match status" value="1"/>
</dbReference>
<sequence>MDVLPTIIRDVTARKVFDSRGSITIEVEVYTESGYGSFIAPSGASKGKREAIAFPSGGVDEAIRAVEELIAPELLGVDSSDQFEVDNILRQVDGTPNFSKIGGSTAIATSIASAKAASASLNLPLYKYLGGVFSHLLPLPLGNVIGGGKHSKGGGLDIQEILVLPLKVDSFFEAARANSLVHKCIAQIAPPNTIYGRNDEGAWVTTFGIKESLKLVKNACNRISNEFGIKLGIGLDVAASSLWSESEGKYVYPREGFKLTPEEHYRFIKKLIDDFSLIYIEDPFHEDDFNSFAQLLDEVSNCLVCGDDLYVTNAERIRYGASLKASNAVIIKPNQIGTLTDTILAVDSAKANGMIPIVSHRSGENTDPAIAHLAVGFGCPIIKTGVIGGERISKINELIRIEEELGEKARVADLEGIIE</sequence>
<dbReference type="InterPro" id="IPR020811">
    <property type="entry name" value="Enolase_N"/>
</dbReference>
<dbReference type="PROSITE" id="PS00164">
    <property type="entry name" value="ENOLASE"/>
    <property type="match status" value="1"/>
</dbReference>
<accession>A0A497EVJ0</accession>
<reference evidence="12 13" key="1">
    <citation type="submission" date="2018-06" db="EMBL/GenBank/DDBJ databases">
        <title>Extensive metabolic versatility and redundancy in microbially diverse, dynamic hydrothermal sediments.</title>
        <authorList>
            <person name="Dombrowski N."/>
            <person name="Teske A."/>
            <person name="Baker B.J."/>
        </authorList>
    </citation>
    <scope>NUCLEOTIDE SEQUENCE [LARGE SCALE GENOMIC DNA]</scope>
    <source>
        <strain evidence="12">B30_G17</strain>
    </source>
</reference>
<keyword evidence="5" id="KW-0324">Glycolysis</keyword>
<evidence type="ECO:0000256" key="2">
    <source>
        <dbReference type="ARBA" id="ARBA00009604"/>
    </source>
</evidence>
<dbReference type="EC" id="4.2.1.11" evidence="3"/>
<feature type="binding site" evidence="8">
    <location>
        <position position="281"/>
    </location>
    <ligand>
        <name>substrate</name>
    </ligand>
</feature>
<dbReference type="Pfam" id="PF03952">
    <property type="entry name" value="Enolase_N"/>
    <property type="match status" value="1"/>
</dbReference>
<evidence type="ECO:0000259" key="11">
    <source>
        <dbReference type="SMART" id="SM01193"/>
    </source>
</evidence>
<dbReference type="Pfam" id="PF00113">
    <property type="entry name" value="Enolase_C"/>
    <property type="match status" value="1"/>
</dbReference>
<evidence type="ECO:0000256" key="8">
    <source>
        <dbReference type="PIRSR" id="PIRSR001400-2"/>
    </source>
</evidence>
<evidence type="ECO:0000256" key="7">
    <source>
        <dbReference type="PIRSR" id="PIRSR001400-1"/>
    </source>
</evidence>
<evidence type="ECO:0000256" key="6">
    <source>
        <dbReference type="ARBA" id="ARBA00023239"/>
    </source>
</evidence>
<dbReference type="SFLD" id="SFLDF00002">
    <property type="entry name" value="enolase"/>
    <property type="match status" value="1"/>
</dbReference>
<dbReference type="SUPFAM" id="SSF51604">
    <property type="entry name" value="Enolase C-terminal domain-like"/>
    <property type="match status" value="1"/>
</dbReference>
<feature type="binding site" evidence="8">
    <location>
        <position position="383"/>
    </location>
    <ligand>
        <name>substrate</name>
    </ligand>
</feature>
<comment type="cofactor">
    <cofactor evidence="9">
        <name>Mg(2+)</name>
        <dbReference type="ChEBI" id="CHEBI:18420"/>
    </cofactor>
    <text evidence="9">Mg(2+) is required for catalysis and for stabilizing the dimer.</text>
</comment>
<feature type="binding site" evidence="9">
    <location>
        <position position="307"/>
    </location>
    <ligand>
        <name>Mg(2+)</name>
        <dbReference type="ChEBI" id="CHEBI:18420"/>
    </ligand>
</feature>
<evidence type="ECO:0000259" key="10">
    <source>
        <dbReference type="SMART" id="SM01192"/>
    </source>
</evidence>
<feature type="binding site" evidence="9">
    <location>
        <position position="236"/>
    </location>
    <ligand>
        <name>Mg(2+)</name>
        <dbReference type="ChEBI" id="CHEBI:18420"/>
    </ligand>
</feature>
<feature type="binding site" evidence="9">
    <location>
        <position position="281"/>
    </location>
    <ligand>
        <name>Mg(2+)</name>
        <dbReference type="ChEBI" id="CHEBI:18420"/>
    </ligand>
</feature>
<dbReference type="InterPro" id="IPR029017">
    <property type="entry name" value="Enolase-like_N"/>
</dbReference>
<evidence type="ECO:0000256" key="9">
    <source>
        <dbReference type="PIRSR" id="PIRSR001400-3"/>
    </source>
</evidence>
<comment type="caution">
    <text evidence="12">The sequence shown here is derived from an EMBL/GenBank/DDBJ whole genome shotgun (WGS) entry which is preliminary data.</text>
</comment>
<organism evidence="12 13">
    <name type="scientific">Thermoproteota archaeon</name>
    <dbReference type="NCBI Taxonomy" id="2056631"/>
    <lineage>
        <taxon>Archaea</taxon>
        <taxon>Thermoproteota</taxon>
    </lineage>
</organism>
<dbReference type="GO" id="GO:0006096">
    <property type="term" value="P:glycolytic process"/>
    <property type="evidence" value="ECO:0007669"/>
    <property type="project" value="UniProtKB-UniPathway"/>
</dbReference>
<dbReference type="InterPro" id="IPR020810">
    <property type="entry name" value="Enolase_C"/>
</dbReference>
<feature type="binding site" evidence="8">
    <location>
        <position position="307"/>
    </location>
    <ligand>
        <name>substrate</name>
    </ligand>
</feature>
<dbReference type="SFLD" id="SFLDS00001">
    <property type="entry name" value="Enolase"/>
    <property type="match status" value="1"/>
</dbReference>
<dbReference type="EMBL" id="QMQY01000011">
    <property type="protein sequence ID" value="RLE51255.1"/>
    <property type="molecule type" value="Genomic_DNA"/>
</dbReference>
<dbReference type="Proteomes" id="UP000281962">
    <property type="component" value="Unassembled WGS sequence"/>
</dbReference>